<gene>
    <name evidence="3" type="ORF">FEE95_17285</name>
</gene>
<organism evidence="3 4">
    <name type="scientific">Maribacter algarum</name>
    <name type="common">ex Zhang et al. 2020</name>
    <dbReference type="NCBI Taxonomy" id="2578118"/>
    <lineage>
        <taxon>Bacteria</taxon>
        <taxon>Pseudomonadati</taxon>
        <taxon>Bacteroidota</taxon>
        <taxon>Flavobacteriia</taxon>
        <taxon>Flavobacteriales</taxon>
        <taxon>Flavobacteriaceae</taxon>
        <taxon>Maribacter</taxon>
    </lineage>
</organism>
<dbReference type="InterPro" id="IPR000073">
    <property type="entry name" value="AB_hydrolase_1"/>
</dbReference>
<feature type="domain" description="AB hydrolase-1" evidence="2">
    <location>
        <begin position="40"/>
        <end position="140"/>
    </location>
</feature>
<feature type="signal peptide" evidence="1">
    <location>
        <begin position="1"/>
        <end position="17"/>
    </location>
</feature>
<accession>A0A5S3PHB4</accession>
<dbReference type="PANTHER" id="PTHR43798">
    <property type="entry name" value="MONOACYLGLYCEROL LIPASE"/>
    <property type="match status" value="1"/>
</dbReference>
<dbReference type="AlphaFoldDB" id="A0A5S3PHB4"/>
<dbReference type="InterPro" id="IPR029058">
    <property type="entry name" value="AB_hydrolase_fold"/>
</dbReference>
<proteinExistence type="predicted"/>
<dbReference type="GO" id="GO:0016787">
    <property type="term" value="F:hydrolase activity"/>
    <property type="evidence" value="ECO:0007669"/>
    <property type="project" value="UniProtKB-KW"/>
</dbReference>
<dbReference type="SUPFAM" id="SSF53474">
    <property type="entry name" value="alpha/beta-Hydrolases"/>
    <property type="match status" value="1"/>
</dbReference>
<evidence type="ECO:0000256" key="1">
    <source>
        <dbReference type="SAM" id="SignalP"/>
    </source>
</evidence>
<feature type="chain" id="PRO_5024300765" evidence="1">
    <location>
        <begin position="18"/>
        <end position="258"/>
    </location>
</feature>
<name>A0A5S3PHB4_9FLAO</name>
<dbReference type="EMBL" id="VATY01000004">
    <property type="protein sequence ID" value="TMM53655.1"/>
    <property type="molecule type" value="Genomic_DNA"/>
</dbReference>
<evidence type="ECO:0000259" key="2">
    <source>
        <dbReference type="Pfam" id="PF00561"/>
    </source>
</evidence>
<protein>
    <submittedName>
        <fullName evidence="3">Alpha/beta hydrolase</fullName>
    </submittedName>
</protein>
<dbReference type="Gene3D" id="3.40.50.1820">
    <property type="entry name" value="alpha/beta hydrolase"/>
    <property type="match status" value="1"/>
</dbReference>
<sequence length="258" mass="28946">MRQILLLALLLFSIAMSGQTKYFNSFDDTKIAYTDEGEGKPILLIHGFINTRKSWDKTALKKDLLAKGYRVIVPDLRGNGDSDKPHDEDAYSKDAEVMDLLFLMAELRIRKYDAVGYSRGSIVLAKLLTKTRRIKKAVLGGMGIDFTNPNWHRRIIFKDAFDGKITEETKGAVEYAKSIGADLKCLYLQQKHQSVTTKRQLQVIKAKVMVLVGDEDRDNGDAAALSKVIPKSKLQIIKGDHNGTYKTEAFSKAVISFL</sequence>
<dbReference type="Pfam" id="PF00561">
    <property type="entry name" value="Abhydrolase_1"/>
    <property type="match status" value="1"/>
</dbReference>
<reference evidence="3 4" key="1">
    <citation type="submission" date="2019-05" db="EMBL/GenBank/DDBJ databases">
        <authorList>
            <person name="Zhang J.-Y."/>
            <person name="Feg X."/>
            <person name="Du Z.-J."/>
        </authorList>
    </citation>
    <scope>NUCLEOTIDE SEQUENCE [LARGE SCALE GENOMIC DNA]</scope>
    <source>
        <strain evidence="3 4">RZ26</strain>
    </source>
</reference>
<keyword evidence="4" id="KW-1185">Reference proteome</keyword>
<keyword evidence="3" id="KW-0378">Hydrolase</keyword>
<dbReference type="RefSeq" id="WP_138659279.1">
    <property type="nucleotide sequence ID" value="NZ_VATY01000004.1"/>
</dbReference>
<keyword evidence="1" id="KW-0732">Signal</keyword>
<evidence type="ECO:0000313" key="4">
    <source>
        <dbReference type="Proteomes" id="UP000310314"/>
    </source>
</evidence>
<evidence type="ECO:0000313" key="3">
    <source>
        <dbReference type="EMBL" id="TMM53655.1"/>
    </source>
</evidence>
<comment type="caution">
    <text evidence="3">The sequence shown here is derived from an EMBL/GenBank/DDBJ whole genome shotgun (WGS) entry which is preliminary data.</text>
</comment>
<dbReference type="OrthoDB" id="9780932at2"/>
<dbReference type="InterPro" id="IPR050266">
    <property type="entry name" value="AB_hydrolase_sf"/>
</dbReference>
<dbReference type="Proteomes" id="UP000310314">
    <property type="component" value="Unassembled WGS sequence"/>
</dbReference>